<feature type="domain" description="Xrn1 N-terminal" evidence="4">
    <location>
        <begin position="1"/>
        <end position="64"/>
    </location>
</feature>
<organism evidence="6 7">
    <name type="scientific">Phakopsora pachyrhizi</name>
    <name type="common">Asian soybean rust disease fungus</name>
    <dbReference type="NCBI Taxonomy" id="170000"/>
    <lineage>
        <taxon>Eukaryota</taxon>
        <taxon>Fungi</taxon>
        <taxon>Dikarya</taxon>
        <taxon>Basidiomycota</taxon>
        <taxon>Pucciniomycotina</taxon>
        <taxon>Pucciniomycetes</taxon>
        <taxon>Pucciniales</taxon>
        <taxon>Phakopsoraceae</taxon>
        <taxon>Phakopsora</taxon>
    </lineage>
</organism>
<feature type="non-terminal residue" evidence="6">
    <location>
        <position position="1"/>
    </location>
</feature>
<evidence type="ECO:0000256" key="1">
    <source>
        <dbReference type="ARBA" id="ARBA00022722"/>
    </source>
</evidence>
<evidence type="ECO:0000313" key="6">
    <source>
        <dbReference type="EMBL" id="CAH7672414.1"/>
    </source>
</evidence>
<dbReference type="InterPro" id="IPR027073">
    <property type="entry name" value="5_3_exoribonuclease"/>
</dbReference>
<comment type="caution">
    <text evidence="6">The sequence shown here is derived from an EMBL/GenBank/DDBJ whole genome shotgun (WGS) entry which is preliminary data.</text>
</comment>
<dbReference type="GO" id="GO:0003723">
    <property type="term" value="F:RNA binding"/>
    <property type="evidence" value="ECO:0007669"/>
    <property type="project" value="TreeGrafter"/>
</dbReference>
<evidence type="ECO:0000256" key="3">
    <source>
        <dbReference type="ARBA" id="ARBA00022839"/>
    </source>
</evidence>
<accession>A0AAV0AUH9</accession>
<protein>
    <submittedName>
        <fullName evidence="6">XRN 5'-3' exonuclease N-terminus-domain-containing protein</fullName>
    </submittedName>
</protein>
<dbReference type="EMBL" id="CALTRL010001408">
    <property type="protein sequence ID" value="CAH7672414.1"/>
    <property type="molecule type" value="Genomic_DNA"/>
</dbReference>
<keyword evidence="3 6" id="KW-0269">Exonuclease</keyword>
<dbReference type="InterPro" id="IPR004859">
    <property type="entry name" value="Xrn1_N"/>
</dbReference>
<feature type="domain" description="Xrn1 helical" evidence="5">
    <location>
        <begin position="106"/>
        <end position="187"/>
    </location>
</feature>
<dbReference type="PANTHER" id="PTHR12341">
    <property type="entry name" value="5'-&gt;3' EXORIBONUCLEASE"/>
    <property type="match status" value="1"/>
</dbReference>
<keyword evidence="7" id="KW-1185">Reference proteome</keyword>
<dbReference type="AlphaFoldDB" id="A0AAV0AUH9"/>
<sequence>IQVILSDTSVPGEGEHKIIKFICRSRTQPSYNPNMRHVIYGLDADLIMLSLKTNEPHFKALREDERANEFDVKQKLTEMKPFIFLNVSTLREYLAIELNMVGTSFKFELKHAIENWVLLIFFVRDDFLPHLPSLELREGAIDCLLKIWKTKLTRMRRYLIDCGQLSLSHTKKILEGLAAREEDIFRK</sequence>
<gene>
    <name evidence="6" type="ORF">PPACK8108_LOCUS7229</name>
</gene>
<evidence type="ECO:0000256" key="2">
    <source>
        <dbReference type="ARBA" id="ARBA00022801"/>
    </source>
</evidence>
<reference evidence="6" key="1">
    <citation type="submission" date="2022-06" db="EMBL/GenBank/DDBJ databases">
        <authorList>
            <consortium name="SYNGENTA / RWTH Aachen University"/>
        </authorList>
    </citation>
    <scope>NUCLEOTIDE SEQUENCE</scope>
</reference>
<evidence type="ECO:0000313" key="7">
    <source>
        <dbReference type="Proteomes" id="UP001153365"/>
    </source>
</evidence>
<dbReference type="Pfam" id="PF03159">
    <property type="entry name" value="XRN_N"/>
    <property type="match status" value="1"/>
</dbReference>
<dbReference type="GO" id="GO:0004534">
    <property type="term" value="F:5'-3' RNA exonuclease activity"/>
    <property type="evidence" value="ECO:0007669"/>
    <property type="project" value="TreeGrafter"/>
</dbReference>
<dbReference type="Proteomes" id="UP001153365">
    <property type="component" value="Unassembled WGS sequence"/>
</dbReference>
<keyword evidence="2" id="KW-0378">Hydrolase</keyword>
<dbReference type="InterPro" id="IPR041412">
    <property type="entry name" value="Xrn1_helical"/>
</dbReference>
<name>A0AAV0AUH9_PHAPC</name>
<dbReference type="Gene3D" id="3.40.50.12390">
    <property type="match status" value="1"/>
</dbReference>
<evidence type="ECO:0000259" key="4">
    <source>
        <dbReference type="Pfam" id="PF03159"/>
    </source>
</evidence>
<keyword evidence="1" id="KW-0540">Nuclease</keyword>
<dbReference type="Pfam" id="PF17846">
    <property type="entry name" value="XRN_M"/>
    <property type="match status" value="1"/>
</dbReference>
<dbReference type="PANTHER" id="PTHR12341:SF41">
    <property type="entry name" value="5'-3' EXORIBONUCLEASE 2"/>
    <property type="match status" value="1"/>
</dbReference>
<dbReference type="GO" id="GO:0005634">
    <property type="term" value="C:nucleus"/>
    <property type="evidence" value="ECO:0007669"/>
    <property type="project" value="TreeGrafter"/>
</dbReference>
<dbReference type="GO" id="GO:0000956">
    <property type="term" value="P:nuclear-transcribed mRNA catabolic process"/>
    <property type="evidence" value="ECO:0007669"/>
    <property type="project" value="TreeGrafter"/>
</dbReference>
<proteinExistence type="predicted"/>
<evidence type="ECO:0000259" key="5">
    <source>
        <dbReference type="Pfam" id="PF17846"/>
    </source>
</evidence>
<feature type="non-terminal residue" evidence="6">
    <location>
        <position position="187"/>
    </location>
</feature>